<proteinExistence type="predicted"/>
<dbReference type="SUPFAM" id="SSF81383">
    <property type="entry name" value="F-box domain"/>
    <property type="match status" value="1"/>
</dbReference>
<reference evidence="1 2" key="1">
    <citation type="journal article" date="2013" name="Front. Plant Sci.">
        <title>The Reference Genome of the Halophytic Plant Eutrema salsugineum.</title>
        <authorList>
            <person name="Yang R."/>
            <person name="Jarvis D.E."/>
            <person name="Chen H."/>
            <person name="Beilstein M.A."/>
            <person name="Grimwood J."/>
            <person name="Jenkins J."/>
            <person name="Shu S."/>
            <person name="Prochnik S."/>
            <person name="Xin M."/>
            <person name="Ma C."/>
            <person name="Schmutz J."/>
            <person name="Wing R.A."/>
            <person name="Mitchell-Olds T."/>
            <person name="Schumaker K.S."/>
            <person name="Wang X."/>
        </authorList>
    </citation>
    <scope>NUCLEOTIDE SEQUENCE [LARGE SCALE GENOMIC DNA]</scope>
</reference>
<sequence>MLPESCVANIISFTSPADVFSSTAVSSVFRLAGDSDFVWEKFLPSDYKSLISQSTDHYQNFSSKKEIYRCFCDSVLIDNTRKLFKINKFSGKISYILSARDISITSSDQASYWSWSNVSDSRFLESAELITTDRLEINGKIQTGVLSPNTRYRAYLILKVTKQAFGLDLVPAETWIKSKNGKIVKNTTYLCCLDEKKQQMKRLLYGNREERMAMTVDAICGDGKRREPKGRDDGWMEIELGEFETRQGEDDEKRPLGSMQDLALYLGSYRTKRHDMEASYPWALCICQFNTFDFLPIDNRNMFISTPSFWQPMDHAIDVFYLHLIDESDNTHSIEKNN</sequence>
<dbReference type="KEGG" id="eus:EUTSA_v10024163mg"/>
<dbReference type="Proteomes" id="UP000030689">
    <property type="component" value="Unassembled WGS sequence"/>
</dbReference>
<dbReference type="CDD" id="cd22162">
    <property type="entry name" value="F-box_AtSKIP3-like"/>
    <property type="match status" value="1"/>
</dbReference>
<dbReference type="InterPro" id="IPR025886">
    <property type="entry name" value="PP2-like"/>
</dbReference>
<keyword evidence="2" id="KW-1185">Reference proteome</keyword>
<evidence type="ECO:0000313" key="1">
    <source>
        <dbReference type="EMBL" id="ESQ29742.1"/>
    </source>
</evidence>
<protein>
    <recommendedName>
        <fullName evidence="3">F-box domain-containing protein</fullName>
    </recommendedName>
</protein>
<dbReference type="PANTHER" id="PTHR32278">
    <property type="entry name" value="F-BOX DOMAIN-CONTAINING PROTEIN"/>
    <property type="match status" value="1"/>
</dbReference>
<dbReference type="AlphaFoldDB" id="V4KIK6"/>
<accession>V4KIK6</accession>
<dbReference type="Gramene" id="ESQ29742">
    <property type="protein sequence ID" value="ESQ29742"/>
    <property type="gene ID" value="EUTSA_v10024163mg"/>
</dbReference>
<evidence type="ECO:0008006" key="3">
    <source>
        <dbReference type="Google" id="ProtNLM"/>
    </source>
</evidence>
<name>V4KIK6_EUTSA</name>
<dbReference type="InterPro" id="IPR036047">
    <property type="entry name" value="F-box-like_dom_sf"/>
</dbReference>
<dbReference type="EMBL" id="KI517881">
    <property type="protein sequence ID" value="ESQ29742.1"/>
    <property type="molecule type" value="Genomic_DNA"/>
</dbReference>
<dbReference type="eggNOG" id="ENOG502QRA4">
    <property type="taxonomic scope" value="Eukaryota"/>
</dbReference>
<evidence type="ECO:0000313" key="2">
    <source>
        <dbReference type="Proteomes" id="UP000030689"/>
    </source>
</evidence>
<feature type="non-terminal residue" evidence="1">
    <location>
        <position position="338"/>
    </location>
</feature>
<dbReference type="Pfam" id="PF14299">
    <property type="entry name" value="PP2"/>
    <property type="match status" value="1"/>
</dbReference>
<gene>
    <name evidence="1" type="ORF">EUTSA_v10024163mg</name>
</gene>
<dbReference type="STRING" id="72664.V4KIK6"/>
<organism evidence="1 2">
    <name type="scientific">Eutrema salsugineum</name>
    <name type="common">Saltwater cress</name>
    <name type="synonym">Sisymbrium salsugineum</name>
    <dbReference type="NCBI Taxonomy" id="72664"/>
    <lineage>
        <taxon>Eukaryota</taxon>
        <taxon>Viridiplantae</taxon>
        <taxon>Streptophyta</taxon>
        <taxon>Embryophyta</taxon>
        <taxon>Tracheophyta</taxon>
        <taxon>Spermatophyta</taxon>
        <taxon>Magnoliopsida</taxon>
        <taxon>eudicotyledons</taxon>
        <taxon>Gunneridae</taxon>
        <taxon>Pentapetalae</taxon>
        <taxon>rosids</taxon>
        <taxon>malvids</taxon>
        <taxon>Brassicales</taxon>
        <taxon>Brassicaceae</taxon>
        <taxon>Eutremeae</taxon>
        <taxon>Eutrema</taxon>
    </lineage>
</organism>
<dbReference type="PANTHER" id="PTHR32278:SF15">
    <property type="entry name" value="F-BOX PROTEIN PP2-B13-RELATED"/>
    <property type="match status" value="1"/>
</dbReference>